<dbReference type="RefSeq" id="WP_119530246.1">
    <property type="nucleotide sequence ID" value="NZ_JBHSSP010000004.1"/>
</dbReference>
<keyword evidence="3" id="KW-1185">Reference proteome</keyword>
<evidence type="ECO:0000313" key="3">
    <source>
        <dbReference type="Proteomes" id="UP000265916"/>
    </source>
</evidence>
<dbReference type="EMBL" id="NRJG01000027">
    <property type="protein sequence ID" value="RIY39726.1"/>
    <property type="molecule type" value="Genomic_DNA"/>
</dbReference>
<feature type="region of interest" description="Disordered" evidence="1">
    <location>
        <begin position="139"/>
        <end position="211"/>
    </location>
</feature>
<evidence type="ECO:0000313" key="2">
    <source>
        <dbReference type="EMBL" id="RIY39726.1"/>
    </source>
</evidence>
<proteinExistence type="predicted"/>
<evidence type="ECO:0000256" key="1">
    <source>
        <dbReference type="SAM" id="MobiDB-lite"/>
    </source>
</evidence>
<accession>A0A3A1YQF8</accession>
<feature type="compositionally biased region" description="Low complexity" evidence="1">
    <location>
        <begin position="142"/>
        <end position="211"/>
    </location>
</feature>
<dbReference type="Proteomes" id="UP000265916">
    <property type="component" value="Unassembled WGS sequence"/>
</dbReference>
<gene>
    <name evidence="2" type="ORF">CKF58_01625</name>
</gene>
<organism evidence="2 3">
    <name type="scientific">Psittacicella hinzii</name>
    <dbReference type="NCBI Taxonomy" id="2028575"/>
    <lineage>
        <taxon>Bacteria</taxon>
        <taxon>Pseudomonadati</taxon>
        <taxon>Pseudomonadota</taxon>
        <taxon>Gammaproteobacteria</taxon>
        <taxon>Pasteurellales</taxon>
        <taxon>Psittacicellaceae</taxon>
        <taxon>Psittacicella</taxon>
    </lineage>
</organism>
<dbReference type="AlphaFoldDB" id="A0A3A1YQF8"/>
<comment type="caution">
    <text evidence="2">The sequence shown here is derived from an EMBL/GenBank/DDBJ whole genome shotgun (WGS) entry which is preliminary data.</text>
</comment>
<name>A0A3A1YQF8_9GAMM</name>
<protein>
    <submittedName>
        <fullName evidence="2">Uncharacterized protein</fullName>
    </submittedName>
</protein>
<reference evidence="2 3" key="1">
    <citation type="submission" date="2017-08" db="EMBL/GenBank/DDBJ databases">
        <title>Reclassification of Bisgaard taxon 37 and 44.</title>
        <authorList>
            <person name="Christensen H."/>
        </authorList>
    </citation>
    <scope>NUCLEOTIDE SEQUENCE [LARGE SCALE GENOMIC DNA]</scope>
    <source>
        <strain evidence="2 3">111</strain>
    </source>
</reference>
<sequence length="211" mass="21444">MKNLTTVGDSNELSVYLTDSANLATKYNGQEVTVVSWESLTGNGFKAVRLDKAVNTPFINTTFVLDRAQARNNGAVKLKVEVKQATDVAAQQASDTKLSSADTALMLTGAAQVNAVITKGLAQAASTTSAKAVTLTADEETASATNTETSVVTSQDSGTTDTAAADSTNTTDTNAASSTTSEAASSATADTSTATTETTNSDTTSSTTADS</sequence>